<feature type="signal peptide" evidence="4">
    <location>
        <begin position="1"/>
        <end position="21"/>
    </location>
</feature>
<evidence type="ECO:0000256" key="2">
    <source>
        <dbReference type="ARBA" id="ARBA00022676"/>
    </source>
</evidence>
<dbReference type="InterPro" id="IPR002213">
    <property type="entry name" value="UDP_glucos_trans"/>
</dbReference>
<gene>
    <name evidence="5" type="ORF">PAPOLLO_LOCUS11100</name>
</gene>
<keyword evidence="3" id="KW-0808">Transferase</keyword>
<name>A0A8S3WVR0_PARAO</name>
<accession>A0A8S3WVR0</accession>
<comment type="similarity">
    <text evidence="1">Belongs to the UDP-glycosyltransferase family.</text>
</comment>
<dbReference type="InterPro" id="IPR050271">
    <property type="entry name" value="UDP-glycosyltransferase"/>
</dbReference>
<dbReference type="EMBL" id="CAJQZP010000795">
    <property type="protein sequence ID" value="CAG4985721.1"/>
    <property type="molecule type" value="Genomic_DNA"/>
</dbReference>
<organism evidence="5 6">
    <name type="scientific">Parnassius apollo</name>
    <name type="common">Apollo butterfly</name>
    <name type="synonym">Papilio apollo</name>
    <dbReference type="NCBI Taxonomy" id="110799"/>
    <lineage>
        <taxon>Eukaryota</taxon>
        <taxon>Metazoa</taxon>
        <taxon>Ecdysozoa</taxon>
        <taxon>Arthropoda</taxon>
        <taxon>Hexapoda</taxon>
        <taxon>Insecta</taxon>
        <taxon>Pterygota</taxon>
        <taxon>Neoptera</taxon>
        <taxon>Endopterygota</taxon>
        <taxon>Lepidoptera</taxon>
        <taxon>Glossata</taxon>
        <taxon>Ditrysia</taxon>
        <taxon>Papilionoidea</taxon>
        <taxon>Papilionidae</taxon>
        <taxon>Parnassiinae</taxon>
        <taxon>Parnassini</taxon>
        <taxon>Parnassius</taxon>
        <taxon>Parnassius</taxon>
    </lineage>
</organism>
<evidence type="ECO:0000313" key="6">
    <source>
        <dbReference type="Proteomes" id="UP000691718"/>
    </source>
</evidence>
<dbReference type="OrthoDB" id="5835829at2759"/>
<dbReference type="Pfam" id="PF00201">
    <property type="entry name" value="UDPGT"/>
    <property type="match status" value="1"/>
</dbReference>
<protein>
    <submittedName>
        <fullName evidence="5">(apollo) hypothetical protein</fullName>
    </submittedName>
</protein>
<dbReference type="PANTHER" id="PTHR48043">
    <property type="entry name" value="EG:EG0003.4 PROTEIN-RELATED"/>
    <property type="match status" value="1"/>
</dbReference>
<dbReference type="Proteomes" id="UP000691718">
    <property type="component" value="Unassembled WGS sequence"/>
</dbReference>
<comment type="caution">
    <text evidence="5">The sequence shown here is derived from an EMBL/GenBank/DDBJ whole genome shotgun (WGS) entry which is preliminary data.</text>
</comment>
<evidence type="ECO:0000256" key="3">
    <source>
        <dbReference type="ARBA" id="ARBA00022679"/>
    </source>
</evidence>
<dbReference type="PANTHER" id="PTHR48043:SF145">
    <property type="entry name" value="FI06409P-RELATED"/>
    <property type="match status" value="1"/>
</dbReference>
<dbReference type="AlphaFoldDB" id="A0A8S3WVR0"/>
<keyword evidence="4" id="KW-0732">Signal</keyword>
<evidence type="ECO:0000256" key="4">
    <source>
        <dbReference type="SAM" id="SignalP"/>
    </source>
</evidence>
<dbReference type="GO" id="GO:0008194">
    <property type="term" value="F:UDP-glycosyltransferase activity"/>
    <property type="evidence" value="ECO:0007669"/>
    <property type="project" value="InterPro"/>
</dbReference>
<feature type="chain" id="PRO_5035771060" evidence="4">
    <location>
        <begin position="22"/>
        <end position="303"/>
    </location>
</feature>
<keyword evidence="2" id="KW-0328">Glycosyltransferase</keyword>
<keyword evidence="6" id="KW-1185">Reference proteome</keyword>
<reference evidence="5" key="1">
    <citation type="submission" date="2021-04" db="EMBL/GenBank/DDBJ databases">
        <authorList>
            <person name="Tunstrom K."/>
        </authorList>
    </citation>
    <scope>NUCLEOTIDE SEQUENCE</scope>
</reference>
<evidence type="ECO:0000256" key="1">
    <source>
        <dbReference type="ARBA" id="ARBA00009995"/>
    </source>
</evidence>
<evidence type="ECO:0000313" key="5">
    <source>
        <dbReference type="EMBL" id="CAG4985721.1"/>
    </source>
</evidence>
<proteinExistence type="inferred from homology"/>
<sequence>MRLKLILSVLLLCAFSNGVHSARVLGLFPHTGKSHQMVFEPLLRTLAERGHHVTTVSFFPLKNPIENYTDISLEGISEIRLESLDLSMFETSGILSKIPVLNRITRQLSEMQPLADAAVNICEGLKNLSPLADALKREYDVVLVENFNSDCMLGLLHVYGNTAPKVALSSCKILPWTADRIGLPDNPAYVPLVLTSFTSRMNFGQRLENTFLTTLYKAWFYYMVQAKERSIIEKHFKTNIPDLRILAKNYSLMLVNTFHTLDGIRPMVPAFVEVGGMYLDHSREALPHLQGRSTVDELGLHCP</sequence>